<dbReference type="eggNOG" id="KOG0783">
    <property type="taxonomic scope" value="Eukaryota"/>
</dbReference>
<dbReference type="Pfam" id="PF00651">
    <property type="entry name" value="BTB"/>
    <property type="match status" value="2"/>
</dbReference>
<feature type="repeat" description="RCC1" evidence="3">
    <location>
        <begin position="254"/>
        <end position="304"/>
    </location>
</feature>
<dbReference type="CDD" id="cd18500">
    <property type="entry name" value="BACK_IBtk"/>
    <property type="match status" value="1"/>
</dbReference>
<keyword evidence="2" id="KW-0040">ANK repeat</keyword>
<feature type="domain" description="BTB" evidence="5">
    <location>
        <begin position="629"/>
        <end position="710"/>
    </location>
</feature>
<dbReference type="InterPro" id="IPR051625">
    <property type="entry name" value="Signaling_Regulatory_Domain"/>
</dbReference>
<reference evidence="6 7" key="1">
    <citation type="submission" date="2009-08" db="EMBL/GenBank/DDBJ databases">
        <title>The Genome Sequence of Spizellomyces punctatus strain DAOM BR117.</title>
        <authorList>
            <consortium name="The Broad Institute Genome Sequencing Platform"/>
            <person name="Russ C."/>
            <person name="Cuomo C."/>
            <person name="Shea T."/>
            <person name="Young S.K."/>
            <person name="Zeng Q."/>
            <person name="Koehrsen M."/>
            <person name="Haas B."/>
            <person name="Borodovsky M."/>
            <person name="Guigo R."/>
            <person name="Alvarado L."/>
            <person name="Berlin A."/>
            <person name="Bochicchio J."/>
            <person name="Borenstein D."/>
            <person name="Chapman S."/>
            <person name="Chen Z."/>
            <person name="Engels R."/>
            <person name="Freedman E."/>
            <person name="Gellesch M."/>
            <person name="Goldberg J."/>
            <person name="Griggs A."/>
            <person name="Gujja S."/>
            <person name="Heiman D."/>
            <person name="Hepburn T."/>
            <person name="Howarth C."/>
            <person name="Jen D."/>
            <person name="Larson L."/>
            <person name="Lewis B."/>
            <person name="Mehta T."/>
            <person name="Park D."/>
            <person name="Pearson M."/>
            <person name="Roberts A."/>
            <person name="Saif S."/>
            <person name="Shenoy N."/>
            <person name="Sisk P."/>
            <person name="Stolte C."/>
            <person name="Sykes S."/>
            <person name="Thomson T."/>
            <person name="Walk T."/>
            <person name="White J."/>
            <person name="Yandava C."/>
            <person name="Burger G."/>
            <person name="Gray M.W."/>
            <person name="Holland P.W.H."/>
            <person name="King N."/>
            <person name="Lang F.B.F."/>
            <person name="Roger A.J."/>
            <person name="Ruiz-Trillo I."/>
            <person name="Lander E."/>
            <person name="Nusbaum C."/>
        </authorList>
    </citation>
    <scope>NUCLEOTIDE SEQUENCE [LARGE SCALE GENOMIC DNA]</scope>
    <source>
        <strain evidence="6 7">DAOM BR117</strain>
    </source>
</reference>
<dbReference type="Pfam" id="PF00415">
    <property type="entry name" value="RCC1"/>
    <property type="match status" value="1"/>
</dbReference>
<dbReference type="GeneID" id="27685374"/>
<dbReference type="OMA" id="FEFVLRY"/>
<feature type="compositionally biased region" description="Basic and acidic residues" evidence="4">
    <location>
        <begin position="172"/>
        <end position="182"/>
    </location>
</feature>
<feature type="region of interest" description="Disordered" evidence="4">
    <location>
        <begin position="1015"/>
        <end position="1098"/>
    </location>
</feature>
<dbReference type="Gene3D" id="1.25.40.20">
    <property type="entry name" value="Ankyrin repeat-containing domain"/>
    <property type="match status" value="1"/>
</dbReference>
<proteinExistence type="predicted"/>
<dbReference type="PANTHER" id="PTHR22872:SF2">
    <property type="entry name" value="INHIBITOR OF BRUTON TYROSINE KINASE"/>
    <property type="match status" value="1"/>
</dbReference>
<dbReference type="SUPFAM" id="SSF48403">
    <property type="entry name" value="Ankyrin repeat"/>
    <property type="match status" value="1"/>
</dbReference>
<feature type="compositionally biased region" description="Acidic residues" evidence="4">
    <location>
        <begin position="1052"/>
        <end position="1062"/>
    </location>
</feature>
<feature type="compositionally biased region" description="Basic and acidic residues" evidence="4">
    <location>
        <begin position="1064"/>
        <end position="1073"/>
    </location>
</feature>
<organism evidence="6 7">
    <name type="scientific">Spizellomyces punctatus (strain DAOM BR117)</name>
    <dbReference type="NCBI Taxonomy" id="645134"/>
    <lineage>
        <taxon>Eukaryota</taxon>
        <taxon>Fungi</taxon>
        <taxon>Fungi incertae sedis</taxon>
        <taxon>Chytridiomycota</taxon>
        <taxon>Chytridiomycota incertae sedis</taxon>
        <taxon>Chytridiomycetes</taxon>
        <taxon>Spizellomycetales</taxon>
        <taxon>Spizellomycetaceae</taxon>
        <taxon>Spizellomyces</taxon>
    </lineage>
</organism>
<feature type="compositionally biased region" description="Basic and acidic residues" evidence="4">
    <location>
        <begin position="1028"/>
        <end position="1051"/>
    </location>
</feature>
<evidence type="ECO:0000313" key="7">
    <source>
        <dbReference type="Proteomes" id="UP000053201"/>
    </source>
</evidence>
<feature type="region of interest" description="Disordered" evidence="4">
    <location>
        <begin position="20"/>
        <end position="40"/>
    </location>
</feature>
<dbReference type="PROSITE" id="PS50097">
    <property type="entry name" value="BTB"/>
    <property type="match status" value="2"/>
</dbReference>
<dbReference type="InterPro" id="IPR000408">
    <property type="entry name" value="Reg_chr_condens"/>
</dbReference>
<accession>A0A0L0HPC6</accession>
<dbReference type="FunCoup" id="A0A0L0HPC6">
    <property type="interactions" value="97"/>
</dbReference>
<feature type="region of interest" description="Disordered" evidence="4">
    <location>
        <begin position="1186"/>
        <end position="1367"/>
    </location>
</feature>
<dbReference type="Gene3D" id="2.130.10.30">
    <property type="entry name" value="Regulator of chromosome condensation 1/beta-lactamase-inhibitor protein II"/>
    <property type="match status" value="1"/>
</dbReference>
<feature type="compositionally biased region" description="Pro residues" evidence="4">
    <location>
        <begin position="1290"/>
        <end position="1299"/>
    </location>
</feature>
<dbReference type="SMART" id="SM00225">
    <property type="entry name" value="BTB"/>
    <property type="match status" value="2"/>
</dbReference>
<keyword evidence="1" id="KW-0677">Repeat</keyword>
<dbReference type="InterPro" id="IPR002110">
    <property type="entry name" value="Ankyrin_rpt"/>
</dbReference>
<dbReference type="VEuPathDB" id="FungiDB:SPPG_01731"/>
<dbReference type="InParanoid" id="A0A0L0HPC6"/>
<dbReference type="STRING" id="645134.A0A0L0HPC6"/>
<evidence type="ECO:0000313" key="6">
    <source>
        <dbReference type="EMBL" id="KND02644.1"/>
    </source>
</evidence>
<dbReference type="InterPro" id="IPR000210">
    <property type="entry name" value="BTB/POZ_dom"/>
</dbReference>
<dbReference type="PROSITE" id="PS50012">
    <property type="entry name" value="RCC1_3"/>
    <property type="match status" value="4"/>
</dbReference>
<dbReference type="PRINTS" id="PR00633">
    <property type="entry name" value="RCCNDNSATION"/>
</dbReference>
<feature type="compositionally biased region" description="Low complexity" evidence="4">
    <location>
        <begin position="1345"/>
        <end position="1358"/>
    </location>
</feature>
<protein>
    <recommendedName>
        <fullName evidence="5">BTB domain-containing protein</fullName>
    </recommendedName>
</protein>
<feature type="compositionally biased region" description="Gly residues" evidence="4">
    <location>
        <begin position="27"/>
        <end position="37"/>
    </location>
</feature>
<feature type="repeat" description="ANK" evidence="2">
    <location>
        <begin position="60"/>
        <end position="82"/>
    </location>
</feature>
<dbReference type="Pfam" id="PF13540">
    <property type="entry name" value="RCC1_2"/>
    <property type="match status" value="1"/>
</dbReference>
<dbReference type="PROSITE" id="PS50297">
    <property type="entry name" value="ANK_REP_REGION"/>
    <property type="match status" value="1"/>
</dbReference>
<dbReference type="EMBL" id="KQ257452">
    <property type="protein sequence ID" value="KND02644.1"/>
    <property type="molecule type" value="Genomic_DNA"/>
</dbReference>
<dbReference type="PANTHER" id="PTHR22872">
    <property type="entry name" value="BTK-BINDING PROTEIN-RELATED"/>
    <property type="match status" value="1"/>
</dbReference>
<name>A0A0L0HPC6_SPIPD</name>
<dbReference type="PROSITE" id="PS50088">
    <property type="entry name" value="ANK_REPEAT"/>
    <property type="match status" value="1"/>
</dbReference>
<dbReference type="RefSeq" id="XP_016610683.1">
    <property type="nucleotide sequence ID" value="XM_016750047.1"/>
</dbReference>
<evidence type="ECO:0000256" key="2">
    <source>
        <dbReference type="PROSITE-ProRule" id="PRU00023"/>
    </source>
</evidence>
<dbReference type="Proteomes" id="UP000053201">
    <property type="component" value="Unassembled WGS sequence"/>
</dbReference>
<dbReference type="InterPro" id="IPR036770">
    <property type="entry name" value="Ankyrin_rpt-contain_sf"/>
</dbReference>
<gene>
    <name evidence="6" type="ORF">SPPG_01731</name>
</gene>
<evidence type="ECO:0000256" key="3">
    <source>
        <dbReference type="PROSITE-ProRule" id="PRU00235"/>
    </source>
</evidence>
<evidence type="ECO:0000259" key="5">
    <source>
        <dbReference type="PROSITE" id="PS50097"/>
    </source>
</evidence>
<feature type="repeat" description="RCC1" evidence="3">
    <location>
        <begin position="364"/>
        <end position="416"/>
    </location>
</feature>
<keyword evidence="7" id="KW-1185">Reference proteome</keyword>
<evidence type="ECO:0000256" key="1">
    <source>
        <dbReference type="ARBA" id="ARBA00022737"/>
    </source>
</evidence>
<dbReference type="SUPFAM" id="SSF50985">
    <property type="entry name" value="RCC1/BLIP-II"/>
    <property type="match status" value="1"/>
</dbReference>
<dbReference type="Pfam" id="PF12796">
    <property type="entry name" value="Ank_2"/>
    <property type="match status" value="1"/>
</dbReference>
<feature type="repeat" description="RCC1" evidence="3">
    <location>
        <begin position="305"/>
        <end position="363"/>
    </location>
</feature>
<dbReference type="Gene3D" id="3.30.710.10">
    <property type="entry name" value="Potassium Channel Kv1.1, Chain A"/>
    <property type="match status" value="2"/>
</dbReference>
<dbReference type="InterPro" id="IPR011333">
    <property type="entry name" value="SKP1/BTB/POZ_sf"/>
</dbReference>
<dbReference type="SUPFAM" id="SSF54695">
    <property type="entry name" value="POZ domain"/>
    <property type="match status" value="2"/>
</dbReference>
<feature type="repeat" description="RCC1" evidence="3">
    <location>
        <begin position="185"/>
        <end position="254"/>
    </location>
</feature>
<dbReference type="SMART" id="SM00248">
    <property type="entry name" value="ANK"/>
    <property type="match status" value="2"/>
</dbReference>
<evidence type="ECO:0000256" key="4">
    <source>
        <dbReference type="SAM" id="MobiDB-lite"/>
    </source>
</evidence>
<feature type="compositionally biased region" description="Low complexity" evidence="4">
    <location>
        <begin position="1234"/>
        <end position="1248"/>
    </location>
</feature>
<feature type="domain" description="BTB" evidence="5">
    <location>
        <begin position="787"/>
        <end position="851"/>
    </location>
</feature>
<feature type="region of interest" description="Disordered" evidence="4">
    <location>
        <begin position="148"/>
        <end position="182"/>
    </location>
</feature>
<sequence length="1446" mass="158789">MFAAVRNRDVSTLRSLLLGSDTSSSGHTGGPGSGSFGSLGKHSVLKQRKGTVDPNERDGEGNTVLHIAVASGNVEAVNIILQCPKLNVNVQDTESGYTALHKALYDGNLSLALHILRQREDCDLTIRDREGNTCLGLLVSTIESATSISEPLPPISDPPAERSYDSDEDSPSQEKRTDDRPDAAASLWTWGSNTNYLLGHQNSDDRAFPERVDITATYRKSDRPTVTVQTFSEHDPDVKSIVLSKYHSAILTSDRLFTNGVGSGGRLGLGDEDTMLRPMVVRGVKGKVASLAVGPEHTVAVTTTGDIWTWGSNRYGQLGYVSETVGKDTPCELKPREVGGTLKRVRILGAAASRHHTAAFSDAGTIYTWGISVGQLGYQQPLNTIHNYPKKVTDFPQQNILQLSATKSATAVLTESYEVFVFAEFKYSRVTFPFQQFPKHVQVHHPRTEKPPYITKIVSGNHQFAALTSAGDVFLWSPPEKQFAETWQHLTFPQRRPKKVWSVRKKHLAARDVAVGIDSSIIIRTDSGHVFIGIRRKDAKVRNVSETDEAKDVVYFKYHKIPYLQHVQHVVASASGAYGAIRLDRRPRTVTVSPGTLREDIHKAFSADPDPDKPDFHGVGIGPDVEGVGDVVFVTRDKRTLHAHRVILACRSPFFKRLFCDGNLLPGTKKTVKDVTVEFKLNTMSNVVEISVPTCHSRTLSLLLDYIYSGGFRKAWDHTIFMREDTTITPHGSLQPSTIYKEFNQFAKTFQLGDTDVIQLTDSKGRAYHQHIFSILNDSKDTYDQFSDVLLRLSDRDVRAHRVILTTRCPFFNAMLGSGSRWSFAEEGGLALVQLDHFRFEVMEVVLRYIYGDGSADEVFAGIEKRGISEFVEFTIEVLAAANELLLERLKEICAVILERAMDIRNMVAMLVVADTYEATKLKDACLNFVCRNMETAVECRMLEDVAEELITDIENRLRDMQSRKYPFTRGENSIYQRIRAIAVNEEEERKRRRRSAYDERKRVEREMGLVCATSSYEEASAGSKHFPLRESTEGDSGDDQKDVPRERGFDGEEEDLFEMEMEAPMKEGDKKTGSSSQEACTPTPGAKATSRGKKDKRAWRKLDLNGMTAVSVSPVAATTTAPPVAPAKVESPSPVKTWGAVIAKDQKASFRDIMDETRATSSTPVSNLSIAMASRKKSFLDIMAEAEAKPPTSPDFSVGVQKRTMSPSPAKKPPSATSAQRPPAPISTPTKPAPWTSSGSPATPSATHPCTPPPVSHFPITIKVTSPSRTKMSQKERRKSAAAAKASLPSPPLGPSPSPWANTVPAWGLNSKPNGTGSMGKTLKQIQDEERAGLSGGVELAGRSSSNGSNGSISSNNPASHWLGGPGFASAAASAVSSSSATVSSFTSIQAEQLHYQQARHKMLKKPLSRIQAEERAVKDLIEFYAMTKGVGSGEWVVVTRGEKS</sequence>
<dbReference type="CDD" id="cd18186">
    <property type="entry name" value="BTB_POZ_ZBTB_KLHL-like"/>
    <property type="match status" value="1"/>
</dbReference>
<dbReference type="InterPro" id="IPR009091">
    <property type="entry name" value="RCC1/BLIP-II"/>
</dbReference>
<dbReference type="OrthoDB" id="1893551at2759"/>
<feature type="compositionally biased region" description="Low complexity" evidence="4">
    <location>
        <begin position="1207"/>
        <end position="1220"/>
    </location>
</feature>